<dbReference type="Gene3D" id="1.25.40.10">
    <property type="entry name" value="Tetratricopeptide repeat domain"/>
    <property type="match status" value="1"/>
</dbReference>
<dbReference type="PIRSF" id="PIRSF038922">
    <property type="entry name" value="SRP72"/>
    <property type="match status" value="1"/>
</dbReference>
<dbReference type="GO" id="GO:0006614">
    <property type="term" value="P:SRP-dependent cotranslational protein targeting to membrane"/>
    <property type="evidence" value="ECO:0007669"/>
    <property type="project" value="UniProtKB-UniRule"/>
</dbReference>
<organism evidence="12 13">
    <name type="scientific">Hyaloscypha bicolor E</name>
    <dbReference type="NCBI Taxonomy" id="1095630"/>
    <lineage>
        <taxon>Eukaryota</taxon>
        <taxon>Fungi</taxon>
        <taxon>Dikarya</taxon>
        <taxon>Ascomycota</taxon>
        <taxon>Pezizomycotina</taxon>
        <taxon>Leotiomycetes</taxon>
        <taxon>Helotiales</taxon>
        <taxon>Hyaloscyphaceae</taxon>
        <taxon>Hyaloscypha</taxon>
        <taxon>Hyaloscypha bicolor</taxon>
    </lineage>
</organism>
<dbReference type="RefSeq" id="XP_024732179.1">
    <property type="nucleotide sequence ID" value="XM_024878471.1"/>
</dbReference>
<keyword evidence="6" id="KW-0256">Endoplasmic reticulum</keyword>
<dbReference type="PANTHER" id="PTHR14094">
    <property type="entry name" value="SIGNAL RECOGNITION PARTICLE 72"/>
    <property type="match status" value="1"/>
</dbReference>
<dbReference type="OrthoDB" id="5421607at2759"/>
<name>A0A2J6SWW5_9HELO</name>
<dbReference type="PANTHER" id="PTHR14094:SF9">
    <property type="entry name" value="SIGNAL RECOGNITION PARTICLE SUBUNIT SRP72"/>
    <property type="match status" value="1"/>
</dbReference>
<keyword evidence="13" id="KW-1185">Reference proteome</keyword>
<evidence type="ECO:0000256" key="8">
    <source>
        <dbReference type="ARBA" id="ARBA00023274"/>
    </source>
</evidence>
<dbReference type="InterPro" id="IPR011990">
    <property type="entry name" value="TPR-like_helical_dom_sf"/>
</dbReference>
<feature type="compositionally biased region" description="Basic and acidic residues" evidence="10">
    <location>
        <begin position="553"/>
        <end position="564"/>
    </location>
</feature>
<feature type="compositionally biased region" description="Basic residues" evidence="10">
    <location>
        <begin position="565"/>
        <end position="575"/>
    </location>
</feature>
<comment type="subcellular location">
    <subcellularLocation>
        <location evidence="2 9">Cytoplasm</location>
    </subcellularLocation>
    <subcellularLocation>
        <location evidence="1">Endoplasmic reticulum</location>
    </subcellularLocation>
</comment>
<evidence type="ECO:0000256" key="5">
    <source>
        <dbReference type="ARBA" id="ARBA00022490"/>
    </source>
</evidence>
<accession>A0A2J6SWW5</accession>
<feature type="compositionally biased region" description="Basic and acidic residues" evidence="10">
    <location>
        <begin position="576"/>
        <end position="599"/>
    </location>
</feature>
<evidence type="ECO:0000256" key="6">
    <source>
        <dbReference type="ARBA" id="ARBA00022824"/>
    </source>
</evidence>
<keyword evidence="8 9" id="KW-0687">Ribonucleoprotein</keyword>
<feature type="compositionally biased region" description="Basic residues" evidence="10">
    <location>
        <begin position="600"/>
        <end position="609"/>
    </location>
</feature>
<comment type="similarity">
    <text evidence="3 9">Belongs to the SRP72 family.</text>
</comment>
<proteinExistence type="inferred from homology"/>
<evidence type="ECO:0000313" key="13">
    <source>
        <dbReference type="Proteomes" id="UP000235371"/>
    </source>
</evidence>
<feature type="region of interest" description="Disordered" evidence="10">
    <location>
        <begin position="542"/>
        <end position="656"/>
    </location>
</feature>
<dbReference type="GeneID" id="36586548"/>
<dbReference type="GO" id="GO:0008312">
    <property type="term" value="F:7S RNA binding"/>
    <property type="evidence" value="ECO:0007669"/>
    <property type="project" value="InterPro"/>
</dbReference>
<keyword evidence="5 9" id="KW-0963">Cytoplasm</keyword>
<evidence type="ECO:0000256" key="10">
    <source>
        <dbReference type="SAM" id="MobiDB-lite"/>
    </source>
</evidence>
<evidence type="ECO:0000256" key="7">
    <source>
        <dbReference type="ARBA" id="ARBA00023135"/>
    </source>
</evidence>
<dbReference type="InterPro" id="IPR013699">
    <property type="entry name" value="Signal_recog_part_SRP72_RNA-bd"/>
</dbReference>
<dbReference type="FunFam" id="1.25.40.10:FF:000512">
    <property type="entry name" value="Signal recognition particle subunit SRP72"/>
    <property type="match status" value="1"/>
</dbReference>
<evidence type="ECO:0000259" key="11">
    <source>
        <dbReference type="Pfam" id="PF08492"/>
    </source>
</evidence>
<dbReference type="SUPFAM" id="SSF48452">
    <property type="entry name" value="TPR-like"/>
    <property type="match status" value="1"/>
</dbReference>
<dbReference type="STRING" id="1095630.A0A2J6SWW5"/>
<sequence length="656" mass="71341">MASNATATLTSLLRGSTIEDHEEVLKAANAVLKSSKINPEALHTRVVALLKLDRFNDALRALDDGGDKLAETCVLEKAYALYKTGQLAEAEKLVQGANTRGLKHVAAQVAYRAEKFEDAARLYKELSSGAMAIEGEENDLRINSSAADAQLEWQGNGDKVETSRKKPSREDLEAFETSYNAACGCIARGDLGAGSVLLKRARDLCEALDELSDEEKRAEVLPIMVQQAFVFTKLGKLEEAEVLQKMINIADVPEPPSRVIAQNNALAATTHTDNPFMTQRIFDSVPNLSHTEKHFEHQASILQRNRYTIDLQAQKYPGVSKSTSSAILKSPSPTISPYISSLSVLNAAAHAKSETGKASLKSILPLLEKRPNDVGLILVVVQLYLLINNPGPAISLLETFFRRLEESTTPADQDVRYAPGLVALIISLYRLSGRKSPIKTEFRKAASYWRKKSKPSLSLLRAAGTSLLESSNPEELSAAGEIFSSLRSQDPNDRTAIAGYVASYATSDFSKVSFNLDKLTPISRLISGIDAAALEEAGVPTLPAPSALTSKKRSLDEKDKEKPVPVKKKKISKSKMPKDFEEGKRMDPERWLPLRDRSTYRPKGKKGKKKAMEMTQGGVVKEEESLELAGGAGTVKVEKAGGPGGAGKAKKKKGKK</sequence>
<dbReference type="GO" id="GO:0043022">
    <property type="term" value="F:ribosome binding"/>
    <property type="evidence" value="ECO:0007669"/>
    <property type="project" value="TreeGrafter"/>
</dbReference>
<dbReference type="EMBL" id="KZ613856">
    <property type="protein sequence ID" value="PMD55275.1"/>
    <property type="molecule type" value="Genomic_DNA"/>
</dbReference>
<evidence type="ECO:0000256" key="4">
    <source>
        <dbReference type="ARBA" id="ARBA00018350"/>
    </source>
</evidence>
<dbReference type="InParanoid" id="A0A2J6SWW5"/>
<keyword evidence="7 9" id="KW-0733">Signal recognition particle</keyword>
<dbReference type="Pfam" id="PF08492">
    <property type="entry name" value="SRP72"/>
    <property type="match status" value="1"/>
</dbReference>
<dbReference type="InterPro" id="IPR031545">
    <property type="entry name" value="SRP72_TPR-like"/>
</dbReference>
<dbReference type="Proteomes" id="UP000235371">
    <property type="component" value="Unassembled WGS sequence"/>
</dbReference>
<dbReference type="GO" id="GO:0005783">
    <property type="term" value="C:endoplasmic reticulum"/>
    <property type="evidence" value="ECO:0007669"/>
    <property type="project" value="UniProtKB-SubCell"/>
</dbReference>
<dbReference type="FunCoup" id="A0A2J6SWW5">
    <property type="interactions" value="937"/>
</dbReference>
<dbReference type="Pfam" id="PF17004">
    <property type="entry name" value="SRP_TPR_like"/>
    <property type="match status" value="1"/>
</dbReference>
<evidence type="ECO:0000313" key="12">
    <source>
        <dbReference type="EMBL" id="PMD55275.1"/>
    </source>
</evidence>
<protein>
    <recommendedName>
        <fullName evidence="4 9">Signal recognition particle subunit SRP72</fullName>
    </recommendedName>
</protein>
<dbReference type="InterPro" id="IPR026270">
    <property type="entry name" value="SRP72"/>
</dbReference>
<evidence type="ECO:0000256" key="3">
    <source>
        <dbReference type="ARBA" id="ARBA00007676"/>
    </source>
</evidence>
<evidence type="ECO:0000256" key="1">
    <source>
        <dbReference type="ARBA" id="ARBA00004240"/>
    </source>
</evidence>
<dbReference type="AlphaFoldDB" id="A0A2J6SWW5"/>
<evidence type="ECO:0000256" key="9">
    <source>
        <dbReference type="PIRNR" id="PIRNR038922"/>
    </source>
</evidence>
<comment type="function">
    <text evidence="9">Component of the signal recognition particle (SRP) complex, a ribonucleoprotein complex that mediates the cotranslational targeting of secretory and membrane proteins to the endoplasmic reticulum (ER).</text>
</comment>
<reference evidence="12 13" key="1">
    <citation type="submission" date="2016-04" db="EMBL/GenBank/DDBJ databases">
        <title>A degradative enzymes factory behind the ericoid mycorrhizal symbiosis.</title>
        <authorList>
            <consortium name="DOE Joint Genome Institute"/>
            <person name="Martino E."/>
            <person name="Morin E."/>
            <person name="Grelet G."/>
            <person name="Kuo A."/>
            <person name="Kohler A."/>
            <person name="Daghino S."/>
            <person name="Barry K."/>
            <person name="Choi C."/>
            <person name="Cichocki N."/>
            <person name="Clum A."/>
            <person name="Copeland A."/>
            <person name="Hainaut M."/>
            <person name="Haridas S."/>
            <person name="Labutti K."/>
            <person name="Lindquist E."/>
            <person name="Lipzen A."/>
            <person name="Khouja H.-R."/>
            <person name="Murat C."/>
            <person name="Ohm R."/>
            <person name="Olson A."/>
            <person name="Spatafora J."/>
            <person name="Veneault-Fourrey C."/>
            <person name="Henrissat B."/>
            <person name="Grigoriev I."/>
            <person name="Martin F."/>
            <person name="Perotto S."/>
        </authorList>
    </citation>
    <scope>NUCLEOTIDE SEQUENCE [LARGE SCALE GENOMIC DNA]</scope>
    <source>
        <strain evidence="12 13">E</strain>
    </source>
</reference>
<dbReference type="GO" id="GO:0005786">
    <property type="term" value="C:signal recognition particle, endoplasmic reticulum targeting"/>
    <property type="evidence" value="ECO:0007669"/>
    <property type="project" value="UniProtKB-UniRule"/>
</dbReference>
<evidence type="ECO:0000256" key="2">
    <source>
        <dbReference type="ARBA" id="ARBA00004496"/>
    </source>
</evidence>
<gene>
    <name evidence="12" type="ORF">K444DRAFT_597241</name>
</gene>
<feature type="domain" description="Signal recognition particle SRP72 subunit RNA-binding" evidence="11">
    <location>
        <begin position="551"/>
        <end position="602"/>
    </location>
</feature>